<evidence type="ECO:0000313" key="4">
    <source>
        <dbReference type="Proteomes" id="UP000057820"/>
    </source>
</evidence>
<keyword evidence="1" id="KW-0175">Coiled coil</keyword>
<dbReference type="InterPro" id="IPR050742">
    <property type="entry name" value="Helicase_Restrict-Modif_Enz"/>
</dbReference>
<dbReference type="Pfam" id="PF04851">
    <property type="entry name" value="ResIII"/>
    <property type="match status" value="1"/>
</dbReference>
<sequence>MVGNFDFLQAEWPQLYAEAKKAERDALFDPRTTCFYARRTVEHTVMWIYRAQNLPEPYKSDLAARIHDGKFVGVVGHALVTKMDLIRRLGNTAVHDAKPVSKDAGHKALAELFHILSWLARTYATQPSSKPSPLQQFDPGRLPKPGGGAVVAKTVAQLGKLEAELAAKDAQLEKSEAEKQDLIAQLKARDEASETAELEKASYEQLIAELRAQIHAAQQASAATPDTHDYDEAQTRRDLVDLMLREAGWMLDQKRDREFPVTGMPDGKNGFVDYVLWGADGLPLAVVEAKKTSVDPFAGQQQAKLYADCLEQQFGRRPVIYYSNGFEHHFWDDLRYPPREIAGFHTRDELELLVARRTTRKALSEMPVPQEIAGRPYQERAIRAVTERFEAENQRAALLVMATGSGKTRTVVALTDMLMRANWVKRVLFLADRKALVKQAVGAFKTHLPDSSPVNLLTDKNTEGRVYVSTYPTMMGLIDETDGGTRRFGPGYFDLIVIDEAHRSVYQKYRHIFRYFDSLLLGLTATPKDEVDYNTYQLFHLETGVPTNDYPLDEAIADEYLVPPRAVDVPLSFPLRGIRYADLTEEEKKRYESIDWGDDVADDEIPDVVQAEAVNKWLFNTDTVDKVLETLMTHGHRVAGGDRLGKTIVFAKNELHAKFIADRFDVSYPEFKGSFARVITHSVSYSQDLIDKFAQPDQEPHIAISVDMLDTGIDVPEVVNLVFFKPVRSKSKFWQMVGRGTRLCPDLYGPGQDKTDFFIFDVCGNFDYFEQHPDASEGALAPSLSQRLFTTRTELLAALDNSGASQALRRDTADLLHGQVAGMRLDNFIVRTRRRQVEKYADRAAWESLTDQQVAEIIDNLADLPTTIRDNDEMAKRFDLVVLRGQLALLVADGTLPRHADTIRSVVNGLLDEGLTIPKVKAKEELLREVASDEWWEDITVDMLEHARRELRSIVGLLDKKKRVVVYTDFTDTLGEVVERDMPEMRSGTDIERYTAKVRDYLRRQPDNLALQKLRSGKPLTPVDLESLEELLARSGAGEPEDMERAVANAHGLGRFIRSLVGLDQQAVQEAFAEFLGERTATASQIDFVNLVIGHLTRHGEMDPKLLFEPPFTDAAPQGPTQLFAPEQTKRLLGVIRSINESVGASA</sequence>
<dbReference type="REBASE" id="96079">
    <property type="entry name" value="Nfa11134IIP"/>
</dbReference>
<dbReference type="RefSeq" id="WP_060591229.1">
    <property type="nucleotide sequence ID" value="NZ_CP031418.1"/>
</dbReference>
<dbReference type="GO" id="GO:0005829">
    <property type="term" value="C:cytosol"/>
    <property type="evidence" value="ECO:0007669"/>
    <property type="project" value="TreeGrafter"/>
</dbReference>
<dbReference type="InterPro" id="IPR025285">
    <property type="entry name" value="DUF4145"/>
</dbReference>
<dbReference type="Pfam" id="PF13643">
    <property type="entry name" value="DUF4145"/>
    <property type="match status" value="1"/>
</dbReference>
<dbReference type="SUPFAM" id="SSF52540">
    <property type="entry name" value="P-loop containing nucleoside triphosphate hydrolases"/>
    <property type="match status" value="2"/>
</dbReference>
<dbReference type="EC" id="3.1.21.3" evidence="3"/>
<dbReference type="AlphaFoldDB" id="A0A0H5NJY9"/>
<name>A0A0H5NJY9_NOCFR</name>
<dbReference type="CDD" id="cd18032">
    <property type="entry name" value="DEXHc_RE_I_III_res"/>
    <property type="match status" value="1"/>
</dbReference>
<feature type="domain" description="Helicase ATP-binding" evidence="2">
    <location>
        <begin position="388"/>
        <end position="545"/>
    </location>
</feature>
<dbReference type="CDD" id="cd18799">
    <property type="entry name" value="SF2_C_EcoAI-like"/>
    <property type="match status" value="1"/>
</dbReference>
<dbReference type="Gene3D" id="3.40.50.300">
    <property type="entry name" value="P-loop containing nucleotide triphosphate hydrolases"/>
    <property type="match status" value="2"/>
</dbReference>
<gene>
    <name evidence="3" type="primary">hsdR</name>
    <name evidence="3" type="ORF">ERS450000_01332</name>
</gene>
<dbReference type="GO" id="GO:0003677">
    <property type="term" value="F:DNA binding"/>
    <property type="evidence" value="ECO:0007669"/>
    <property type="project" value="InterPro"/>
</dbReference>
<dbReference type="SMART" id="SM00487">
    <property type="entry name" value="DEXDc"/>
    <property type="match status" value="1"/>
</dbReference>
<protein>
    <submittedName>
        <fullName evidence="3">Type-1 restriction enzyme R protein</fullName>
        <ecNumber evidence="3">3.1.21.3</ecNumber>
    </submittedName>
</protein>
<reference evidence="4" key="1">
    <citation type="submission" date="2015-03" db="EMBL/GenBank/DDBJ databases">
        <authorList>
            <consortium name="Pathogen Informatics"/>
        </authorList>
    </citation>
    <scope>NUCLEOTIDE SEQUENCE [LARGE SCALE GENOMIC DNA]</scope>
    <source>
        <strain evidence="4">NCTC11134</strain>
    </source>
</reference>
<evidence type="ECO:0000313" key="3">
    <source>
        <dbReference type="EMBL" id="CRY75442.1"/>
    </source>
</evidence>
<dbReference type="Pfam" id="PF00271">
    <property type="entry name" value="Helicase_C"/>
    <property type="match status" value="1"/>
</dbReference>
<dbReference type="Proteomes" id="UP000057820">
    <property type="component" value="Chromosome 1"/>
</dbReference>
<dbReference type="PROSITE" id="PS51192">
    <property type="entry name" value="HELICASE_ATP_BIND_1"/>
    <property type="match status" value="1"/>
</dbReference>
<dbReference type="InterPro" id="IPR014001">
    <property type="entry name" value="Helicase_ATP-bd"/>
</dbReference>
<dbReference type="Pfam" id="PF08463">
    <property type="entry name" value="EcoEI_R_C"/>
    <property type="match status" value="1"/>
</dbReference>
<dbReference type="EMBL" id="LN868938">
    <property type="protein sequence ID" value="CRY75442.1"/>
    <property type="molecule type" value="Genomic_DNA"/>
</dbReference>
<dbReference type="InterPro" id="IPR001650">
    <property type="entry name" value="Helicase_C-like"/>
</dbReference>
<dbReference type="PANTHER" id="PTHR47396:SF1">
    <property type="entry name" value="ATP-DEPENDENT HELICASE IRC3-RELATED"/>
    <property type="match status" value="1"/>
</dbReference>
<proteinExistence type="predicted"/>
<dbReference type="InterPro" id="IPR027417">
    <property type="entry name" value="P-loop_NTPase"/>
</dbReference>
<evidence type="ECO:0000259" key="2">
    <source>
        <dbReference type="PROSITE" id="PS51192"/>
    </source>
</evidence>
<accession>A0A0H5NJY9</accession>
<dbReference type="InterPro" id="IPR006935">
    <property type="entry name" value="Helicase/UvrB_N"/>
</dbReference>
<dbReference type="GO" id="GO:0006304">
    <property type="term" value="P:DNA modification"/>
    <property type="evidence" value="ECO:0007669"/>
    <property type="project" value="InterPro"/>
</dbReference>
<dbReference type="KEGG" id="nfr:ERS450000_01332"/>
<dbReference type="GO" id="GO:0009035">
    <property type="term" value="F:type I site-specific deoxyribonuclease activity"/>
    <property type="evidence" value="ECO:0007669"/>
    <property type="project" value="UniProtKB-EC"/>
</dbReference>
<dbReference type="GO" id="GO:0005524">
    <property type="term" value="F:ATP binding"/>
    <property type="evidence" value="ECO:0007669"/>
    <property type="project" value="InterPro"/>
</dbReference>
<dbReference type="InterPro" id="IPR013670">
    <property type="entry name" value="EcoEI_R_C_dom"/>
</dbReference>
<feature type="coiled-coil region" evidence="1">
    <location>
        <begin position="158"/>
        <end position="220"/>
    </location>
</feature>
<dbReference type="PANTHER" id="PTHR47396">
    <property type="entry name" value="TYPE I RESTRICTION ENZYME ECOKI R PROTEIN"/>
    <property type="match status" value="1"/>
</dbReference>
<keyword evidence="3" id="KW-0378">Hydrolase</keyword>
<evidence type="ECO:0000256" key="1">
    <source>
        <dbReference type="SAM" id="Coils"/>
    </source>
</evidence>
<dbReference type="Gene3D" id="3.90.1570.30">
    <property type="match status" value="1"/>
</dbReference>
<organism evidence="3 4">
    <name type="scientific">Nocardia farcinica</name>
    <dbReference type="NCBI Taxonomy" id="37329"/>
    <lineage>
        <taxon>Bacteria</taxon>
        <taxon>Bacillati</taxon>
        <taxon>Actinomycetota</taxon>
        <taxon>Actinomycetes</taxon>
        <taxon>Mycobacteriales</taxon>
        <taxon>Nocardiaceae</taxon>
        <taxon>Nocardia</taxon>
    </lineage>
</organism>